<dbReference type="NCBIfam" id="TIGR01179">
    <property type="entry name" value="galE"/>
    <property type="match status" value="1"/>
</dbReference>
<dbReference type="RefSeq" id="WP_345293604.1">
    <property type="nucleotide sequence ID" value="NZ_BAABJY010000001.1"/>
</dbReference>
<comment type="caution">
    <text evidence="12">The sequence shown here is derived from an EMBL/GenBank/DDBJ whole genome shotgun (WGS) entry which is preliminary data.</text>
</comment>
<evidence type="ECO:0000256" key="8">
    <source>
        <dbReference type="ARBA" id="ARBA00023235"/>
    </source>
</evidence>
<comment type="catalytic activity">
    <reaction evidence="1 10">
        <text>UDP-alpha-D-glucose = UDP-alpha-D-galactose</text>
        <dbReference type="Rhea" id="RHEA:22168"/>
        <dbReference type="ChEBI" id="CHEBI:58885"/>
        <dbReference type="ChEBI" id="CHEBI:66914"/>
        <dbReference type="EC" id="5.1.3.2"/>
    </reaction>
</comment>
<dbReference type="InterPro" id="IPR036291">
    <property type="entry name" value="NAD(P)-bd_dom_sf"/>
</dbReference>
<reference evidence="13" key="1">
    <citation type="journal article" date="2019" name="Int. J. Syst. Evol. Microbiol.">
        <title>The Global Catalogue of Microorganisms (GCM) 10K type strain sequencing project: providing services to taxonomists for standard genome sequencing and annotation.</title>
        <authorList>
            <consortium name="The Broad Institute Genomics Platform"/>
            <consortium name="The Broad Institute Genome Sequencing Center for Infectious Disease"/>
            <person name="Wu L."/>
            <person name="Ma J."/>
        </authorList>
    </citation>
    <scope>NUCLEOTIDE SEQUENCE [LARGE SCALE GENOMIC DNA]</scope>
    <source>
        <strain evidence="13">JCM 18392</strain>
    </source>
</reference>
<dbReference type="Gene3D" id="3.90.25.10">
    <property type="entry name" value="UDP-galactose 4-epimerase, domain 1"/>
    <property type="match status" value="1"/>
</dbReference>
<evidence type="ECO:0000256" key="2">
    <source>
        <dbReference type="ARBA" id="ARBA00001911"/>
    </source>
</evidence>
<comment type="subunit">
    <text evidence="10">Homodimer.</text>
</comment>
<dbReference type="EC" id="5.1.3.2" evidence="5 10"/>
<gene>
    <name evidence="12" type="primary">galE</name>
    <name evidence="12" type="ORF">GCM10023332_01650</name>
</gene>
<evidence type="ECO:0000256" key="5">
    <source>
        <dbReference type="ARBA" id="ARBA00013189"/>
    </source>
</evidence>
<protein>
    <recommendedName>
        <fullName evidence="6 10">UDP-glucose 4-epimerase</fullName>
        <ecNumber evidence="5 10">5.1.3.2</ecNumber>
    </recommendedName>
</protein>
<organism evidence="12 13">
    <name type="scientific">Luteimonas vadosa</name>
    <dbReference type="NCBI Taxonomy" id="1165507"/>
    <lineage>
        <taxon>Bacteria</taxon>
        <taxon>Pseudomonadati</taxon>
        <taxon>Pseudomonadota</taxon>
        <taxon>Gammaproteobacteria</taxon>
        <taxon>Lysobacterales</taxon>
        <taxon>Lysobacteraceae</taxon>
        <taxon>Luteimonas</taxon>
    </lineage>
</organism>
<proteinExistence type="inferred from homology"/>
<evidence type="ECO:0000256" key="6">
    <source>
        <dbReference type="ARBA" id="ARBA00018569"/>
    </source>
</evidence>
<comment type="similarity">
    <text evidence="4 10">Belongs to the NAD(P)-dependent epimerase/dehydratase family.</text>
</comment>
<evidence type="ECO:0000313" key="12">
    <source>
        <dbReference type="EMBL" id="GAA4854083.1"/>
    </source>
</evidence>
<dbReference type="InterPro" id="IPR005886">
    <property type="entry name" value="UDP_G4E"/>
</dbReference>
<accession>A0ABP9DQB2</accession>
<evidence type="ECO:0000256" key="7">
    <source>
        <dbReference type="ARBA" id="ARBA00023027"/>
    </source>
</evidence>
<evidence type="ECO:0000313" key="13">
    <source>
        <dbReference type="Proteomes" id="UP001501323"/>
    </source>
</evidence>
<dbReference type="Gene3D" id="3.40.50.720">
    <property type="entry name" value="NAD(P)-binding Rossmann-like Domain"/>
    <property type="match status" value="1"/>
</dbReference>
<dbReference type="CDD" id="cd05247">
    <property type="entry name" value="UDP_G4E_1_SDR_e"/>
    <property type="match status" value="1"/>
</dbReference>
<evidence type="ECO:0000256" key="10">
    <source>
        <dbReference type="RuleBase" id="RU366046"/>
    </source>
</evidence>
<dbReference type="EMBL" id="BAABJY010000001">
    <property type="protein sequence ID" value="GAA4854083.1"/>
    <property type="molecule type" value="Genomic_DNA"/>
</dbReference>
<evidence type="ECO:0000259" key="11">
    <source>
        <dbReference type="Pfam" id="PF01370"/>
    </source>
</evidence>
<dbReference type="PANTHER" id="PTHR43725:SF53">
    <property type="entry name" value="UDP-ARABINOSE 4-EPIMERASE 1"/>
    <property type="match status" value="1"/>
</dbReference>
<evidence type="ECO:0000256" key="3">
    <source>
        <dbReference type="ARBA" id="ARBA00004947"/>
    </source>
</evidence>
<dbReference type="SUPFAM" id="SSF51735">
    <property type="entry name" value="NAD(P)-binding Rossmann-fold domains"/>
    <property type="match status" value="1"/>
</dbReference>
<evidence type="ECO:0000256" key="4">
    <source>
        <dbReference type="ARBA" id="ARBA00007637"/>
    </source>
</evidence>
<evidence type="ECO:0000256" key="9">
    <source>
        <dbReference type="ARBA" id="ARBA00023277"/>
    </source>
</evidence>
<keyword evidence="7 10" id="KW-0520">NAD</keyword>
<keyword evidence="9 10" id="KW-0119">Carbohydrate metabolism</keyword>
<dbReference type="Pfam" id="PF01370">
    <property type="entry name" value="Epimerase"/>
    <property type="match status" value="1"/>
</dbReference>
<dbReference type="PANTHER" id="PTHR43725">
    <property type="entry name" value="UDP-GLUCOSE 4-EPIMERASE"/>
    <property type="match status" value="1"/>
</dbReference>
<feature type="domain" description="NAD-dependent epimerase/dehydratase" evidence="11">
    <location>
        <begin position="5"/>
        <end position="262"/>
    </location>
</feature>
<dbReference type="Proteomes" id="UP001501323">
    <property type="component" value="Unassembled WGS sequence"/>
</dbReference>
<name>A0ABP9DQB2_9GAMM</name>
<dbReference type="InterPro" id="IPR001509">
    <property type="entry name" value="Epimerase_deHydtase"/>
</dbReference>
<sequence>MTLSVLVVGGAGYIGSHMCHALADAGMRVTVLDNLSRGHADAVAGFTLLEADIRSEADVRRCLSIERFDLVMHFAALAYVGESVSDPRPYYENNVAGTLCLLRGMLEAGLRRMVFSSTCATYGAPVALPMDEAHPQVPVNPYGWTKLSAEQALRDYAVAYGLESISLRYFNAAGCDPDGRATERHEPETHLLPLILREAARLQAGGDPEETALVVFGDDFPTPDGTCIRDYVHVSDLCRAHLLAGRRLLAGQVDGAEAYNLGNGQGYSILQAIASARRVTGQDIRYRVAPRRAGDPAALIGDGALARRVLDWEPEWTGLDEILSTVWARMKCDGLGVSR</sequence>
<keyword evidence="13" id="KW-1185">Reference proteome</keyword>
<keyword evidence="8 10" id="KW-0413">Isomerase</keyword>
<comment type="pathway">
    <text evidence="3 10">Carbohydrate metabolism; galactose metabolism.</text>
</comment>
<evidence type="ECO:0000256" key="1">
    <source>
        <dbReference type="ARBA" id="ARBA00000083"/>
    </source>
</evidence>
<comment type="cofactor">
    <cofactor evidence="2 10">
        <name>NAD(+)</name>
        <dbReference type="ChEBI" id="CHEBI:57540"/>
    </cofactor>
</comment>